<dbReference type="Proteomes" id="UP001275084">
    <property type="component" value="Unassembled WGS sequence"/>
</dbReference>
<feature type="region of interest" description="Disordered" evidence="1">
    <location>
        <begin position="1"/>
        <end position="33"/>
    </location>
</feature>
<feature type="region of interest" description="Disordered" evidence="1">
    <location>
        <begin position="586"/>
        <end position="612"/>
    </location>
</feature>
<evidence type="ECO:0000313" key="3">
    <source>
        <dbReference type="Proteomes" id="UP001275084"/>
    </source>
</evidence>
<comment type="caution">
    <text evidence="2">The sequence shown here is derived from an EMBL/GenBank/DDBJ whole genome shotgun (WGS) entry which is preliminary data.</text>
</comment>
<keyword evidence="3" id="KW-1185">Reference proteome</keyword>
<sequence>MSQPFNASRGSGRQAAESTQRRGGRRRSTFRHAAYNTGSFNRNNAYYQVRRDVARQQPPELRRPRTRSIARIEASELHQAQQLAQHLALPGPDTTKGGAEAINTDASASGAWTPSIVIGSPLWLEGEDLSQIEIADRKVAQCRAWVEHYRGVTKFAGLLEEAIEERSRLDENSEANTKPRSCLASIRAKAIGERLDLLRHILESSEFPPERTNIEAAISGYESGDILCSSSYTIIWAGQIVDRCSDYASFVADRDERLDRYFAEYGEGWLWYEPPLSGDRGDVLRGPSAVLKKGVCLEDRKIWRDKSENMGHYRLTMGFRRRKAAVAREAGGAAPWPRRSSRSSRKSRGSITVPSNPDPDGPRIFFEMLLDSGATLPCIYEADLAKLQIDPKNYAAQGARLIATAENVSRMKMYELDVGVYSADGSSLVTSDRPIWPSEPDVLGGIVPVVALAGTAHSDSSPNSAPDRLSGLLPFHVCYWSSAPGNFKMWLGEDRREVLGAGRLPGQMRLAAWKVPGNCPDWLDQELRTPERVVFEHNFSEGADWVLRDTDEALGSVIVSGPRGMNLDAPEVKGVQVFKVTGLTHLGGRQSRSTSPRKRVKTRRESEKDLQK</sequence>
<gene>
    <name evidence="2" type="ORF">B0T25DRAFT_339146</name>
</gene>
<feature type="region of interest" description="Disordered" evidence="1">
    <location>
        <begin position="330"/>
        <end position="359"/>
    </location>
</feature>
<feature type="compositionally biased region" description="Basic and acidic residues" evidence="1">
    <location>
        <begin position="603"/>
        <end position="612"/>
    </location>
</feature>
<evidence type="ECO:0000256" key="1">
    <source>
        <dbReference type="SAM" id="MobiDB-lite"/>
    </source>
</evidence>
<feature type="compositionally biased region" description="Polar residues" evidence="1">
    <location>
        <begin position="1"/>
        <end position="11"/>
    </location>
</feature>
<proteinExistence type="predicted"/>
<name>A0AAJ0M823_9PEZI</name>
<dbReference type="EMBL" id="JAUIQD010000008">
    <property type="protein sequence ID" value="KAK3341350.1"/>
    <property type="molecule type" value="Genomic_DNA"/>
</dbReference>
<dbReference type="AlphaFoldDB" id="A0AAJ0M823"/>
<evidence type="ECO:0000313" key="2">
    <source>
        <dbReference type="EMBL" id="KAK3341350.1"/>
    </source>
</evidence>
<feature type="compositionally biased region" description="Basic residues" evidence="1">
    <location>
        <begin position="339"/>
        <end position="348"/>
    </location>
</feature>
<accession>A0AAJ0M823</accession>
<protein>
    <submittedName>
        <fullName evidence="2">Uncharacterized protein</fullName>
    </submittedName>
</protein>
<reference evidence="2" key="1">
    <citation type="journal article" date="2023" name="Mol. Phylogenet. Evol.">
        <title>Genome-scale phylogeny and comparative genomics of the fungal order Sordariales.</title>
        <authorList>
            <person name="Hensen N."/>
            <person name="Bonometti L."/>
            <person name="Westerberg I."/>
            <person name="Brannstrom I.O."/>
            <person name="Guillou S."/>
            <person name="Cros-Aarteil S."/>
            <person name="Calhoun S."/>
            <person name="Haridas S."/>
            <person name="Kuo A."/>
            <person name="Mondo S."/>
            <person name="Pangilinan J."/>
            <person name="Riley R."/>
            <person name="LaButti K."/>
            <person name="Andreopoulos B."/>
            <person name="Lipzen A."/>
            <person name="Chen C."/>
            <person name="Yan M."/>
            <person name="Daum C."/>
            <person name="Ng V."/>
            <person name="Clum A."/>
            <person name="Steindorff A."/>
            <person name="Ohm R.A."/>
            <person name="Martin F."/>
            <person name="Silar P."/>
            <person name="Natvig D.O."/>
            <person name="Lalanne C."/>
            <person name="Gautier V."/>
            <person name="Ament-Velasquez S.L."/>
            <person name="Kruys A."/>
            <person name="Hutchinson M.I."/>
            <person name="Powell A.J."/>
            <person name="Barry K."/>
            <person name="Miller A.N."/>
            <person name="Grigoriev I.V."/>
            <person name="Debuchy R."/>
            <person name="Gladieux P."/>
            <person name="Hiltunen Thoren M."/>
            <person name="Johannesson H."/>
        </authorList>
    </citation>
    <scope>NUCLEOTIDE SEQUENCE</scope>
    <source>
        <strain evidence="2">CBS 955.72</strain>
    </source>
</reference>
<reference evidence="2" key="2">
    <citation type="submission" date="2023-06" db="EMBL/GenBank/DDBJ databases">
        <authorList>
            <consortium name="Lawrence Berkeley National Laboratory"/>
            <person name="Haridas S."/>
            <person name="Hensen N."/>
            <person name="Bonometti L."/>
            <person name="Westerberg I."/>
            <person name="Brannstrom I.O."/>
            <person name="Guillou S."/>
            <person name="Cros-Aarteil S."/>
            <person name="Calhoun S."/>
            <person name="Kuo A."/>
            <person name="Mondo S."/>
            <person name="Pangilinan J."/>
            <person name="Riley R."/>
            <person name="Labutti K."/>
            <person name="Andreopoulos B."/>
            <person name="Lipzen A."/>
            <person name="Chen C."/>
            <person name="Yanf M."/>
            <person name="Daum C."/>
            <person name="Ng V."/>
            <person name="Clum A."/>
            <person name="Steindorff A."/>
            <person name="Ohm R."/>
            <person name="Martin F."/>
            <person name="Silar P."/>
            <person name="Natvig D."/>
            <person name="Lalanne C."/>
            <person name="Gautier V."/>
            <person name="Ament-Velasquez S.L."/>
            <person name="Kruys A."/>
            <person name="Hutchinson M.I."/>
            <person name="Powell A.J."/>
            <person name="Barry K."/>
            <person name="Miller A.N."/>
            <person name="Grigoriev I.V."/>
            <person name="Debuchy R."/>
            <person name="Gladieux P."/>
            <person name="Thoren M.H."/>
            <person name="Johannesson H."/>
        </authorList>
    </citation>
    <scope>NUCLEOTIDE SEQUENCE</scope>
    <source>
        <strain evidence="2">CBS 955.72</strain>
    </source>
</reference>
<organism evidence="2 3">
    <name type="scientific">Lasiosphaeria hispida</name>
    <dbReference type="NCBI Taxonomy" id="260671"/>
    <lineage>
        <taxon>Eukaryota</taxon>
        <taxon>Fungi</taxon>
        <taxon>Dikarya</taxon>
        <taxon>Ascomycota</taxon>
        <taxon>Pezizomycotina</taxon>
        <taxon>Sordariomycetes</taxon>
        <taxon>Sordariomycetidae</taxon>
        <taxon>Sordariales</taxon>
        <taxon>Lasiosphaeriaceae</taxon>
        <taxon>Lasiosphaeria</taxon>
    </lineage>
</organism>